<comment type="caution">
    <text evidence="3">The sequence shown here is derived from an EMBL/GenBank/DDBJ whole genome shotgun (WGS) entry which is preliminary data.</text>
</comment>
<proteinExistence type="predicted"/>
<dbReference type="InterPro" id="IPR021862">
    <property type="entry name" value="DUF3472"/>
</dbReference>
<feature type="domain" description="DUF5077" evidence="2">
    <location>
        <begin position="47"/>
        <end position="169"/>
    </location>
</feature>
<dbReference type="Pfam" id="PF16871">
    <property type="entry name" value="DUF5077"/>
    <property type="match status" value="1"/>
</dbReference>
<dbReference type="OrthoDB" id="6014523at2"/>
<keyword evidence="4" id="KW-1185">Reference proteome</keyword>
<name>A0A4R7DAF6_9SPHI</name>
<evidence type="ECO:0000256" key="1">
    <source>
        <dbReference type="SAM" id="SignalP"/>
    </source>
</evidence>
<accession>A0A4R7DAF6</accession>
<dbReference type="RefSeq" id="WP_133639320.1">
    <property type="nucleotide sequence ID" value="NZ_SNZV01000002.1"/>
</dbReference>
<gene>
    <name evidence="3" type="ORF">B0I21_102371</name>
</gene>
<dbReference type="AlphaFoldDB" id="A0A4R7DAF6"/>
<dbReference type="Pfam" id="PF11958">
    <property type="entry name" value="DUF3472"/>
    <property type="match status" value="1"/>
</dbReference>
<dbReference type="Proteomes" id="UP000294752">
    <property type="component" value="Unassembled WGS sequence"/>
</dbReference>
<evidence type="ECO:0000259" key="2">
    <source>
        <dbReference type="Pfam" id="PF16871"/>
    </source>
</evidence>
<evidence type="ECO:0000313" key="3">
    <source>
        <dbReference type="EMBL" id="TDS16046.1"/>
    </source>
</evidence>
<dbReference type="EMBL" id="SNZV01000002">
    <property type="protein sequence ID" value="TDS16046.1"/>
    <property type="molecule type" value="Genomic_DNA"/>
</dbReference>
<feature type="chain" id="PRO_5020968779" evidence="1">
    <location>
        <begin position="25"/>
        <end position="446"/>
    </location>
</feature>
<evidence type="ECO:0000313" key="4">
    <source>
        <dbReference type="Proteomes" id="UP000294752"/>
    </source>
</evidence>
<sequence>MRTKTFFKFLALFSIFLTGLISCAHVTEDLAGIPERITATDTSFYDVPLAGNAFVTIKPSDANELITENGLANWTNKESVTSVYFRVQDSGSVSLKLRAKVAPANNSSKIKITVNGNAREIDLVGSDFEDYEIGHFTVPAGYVKVDIQGISKTGGYFGDVSHVLVGGVAQGNLLYADDPDYYYWARRGPSCHIGYNIPTQDPIQYYYGELTVPTGEDAIGSYFMSNGFSEGYFGIQVNAEAERRILFSVWSPHNTDNPADIPEHLRVKLNKKGADVQTGEFGNEGSGGQSFLRYNWVAGATYRFLLKGQPDGSGSTDYTAWIDLPEKGGWYLIASWKRPETDKNLSGFHSFLENFNPNNGHLGRKVLFTNRWVRTVSGTWLPIQSAKFTVDATYNAKQRIDAIGGVESNQFYLQNGGFFNTIVEPTSSFSIPSPQIAPVIDFDALP</sequence>
<organism evidence="3 4">
    <name type="scientific">Sphingobacterium paludis</name>
    <dbReference type="NCBI Taxonomy" id="1476465"/>
    <lineage>
        <taxon>Bacteria</taxon>
        <taxon>Pseudomonadati</taxon>
        <taxon>Bacteroidota</taxon>
        <taxon>Sphingobacteriia</taxon>
        <taxon>Sphingobacteriales</taxon>
        <taxon>Sphingobacteriaceae</taxon>
        <taxon>Sphingobacterium</taxon>
    </lineage>
</organism>
<dbReference type="InterPro" id="IPR031712">
    <property type="entry name" value="DUF5077"/>
</dbReference>
<dbReference type="PROSITE" id="PS51257">
    <property type="entry name" value="PROKAR_LIPOPROTEIN"/>
    <property type="match status" value="1"/>
</dbReference>
<feature type="signal peptide" evidence="1">
    <location>
        <begin position="1"/>
        <end position="24"/>
    </location>
</feature>
<reference evidence="3 4" key="1">
    <citation type="submission" date="2019-03" db="EMBL/GenBank/DDBJ databases">
        <title>Genomic Encyclopedia of Type Strains, Phase III (KMG-III): the genomes of soil and plant-associated and newly described type strains.</title>
        <authorList>
            <person name="Whitman W."/>
        </authorList>
    </citation>
    <scope>NUCLEOTIDE SEQUENCE [LARGE SCALE GENOMIC DNA]</scope>
    <source>
        <strain evidence="3 4">CGMCC 1.12801</strain>
    </source>
</reference>
<keyword evidence="1" id="KW-0732">Signal</keyword>
<protein>
    <submittedName>
        <fullName evidence="3">Uncharacterized protein DUF5077</fullName>
    </submittedName>
</protein>